<dbReference type="AlphaFoldDB" id="A0A9P1H7X8"/>
<dbReference type="CDD" id="cd02440">
    <property type="entry name" value="AdoMet_MTases"/>
    <property type="match status" value="1"/>
</dbReference>
<organism evidence="1 2">
    <name type="scientific">Parascedosporium putredinis</name>
    <dbReference type="NCBI Taxonomy" id="1442378"/>
    <lineage>
        <taxon>Eukaryota</taxon>
        <taxon>Fungi</taxon>
        <taxon>Dikarya</taxon>
        <taxon>Ascomycota</taxon>
        <taxon>Pezizomycotina</taxon>
        <taxon>Sordariomycetes</taxon>
        <taxon>Hypocreomycetidae</taxon>
        <taxon>Microascales</taxon>
        <taxon>Microascaceae</taxon>
        <taxon>Parascedosporium</taxon>
    </lineage>
</organism>
<dbReference type="Pfam" id="PF13489">
    <property type="entry name" value="Methyltransf_23"/>
    <property type="match status" value="1"/>
</dbReference>
<dbReference type="EMBL" id="CALLCH030000015">
    <property type="protein sequence ID" value="CAI4216935.1"/>
    <property type="molecule type" value="Genomic_DNA"/>
</dbReference>
<dbReference type="Gene3D" id="3.40.50.150">
    <property type="entry name" value="Vaccinia Virus protein VP39"/>
    <property type="match status" value="1"/>
</dbReference>
<evidence type="ECO:0000313" key="2">
    <source>
        <dbReference type="Proteomes" id="UP000838763"/>
    </source>
</evidence>
<evidence type="ECO:0000313" key="1">
    <source>
        <dbReference type="EMBL" id="CAI4216935.1"/>
    </source>
</evidence>
<name>A0A9P1H7X8_9PEZI</name>
<dbReference type="SUPFAM" id="SSF53335">
    <property type="entry name" value="S-adenosyl-L-methionine-dependent methyltransferases"/>
    <property type="match status" value="1"/>
</dbReference>
<gene>
    <name evidence="1" type="ORF">PPNO1_LOCUS6579</name>
</gene>
<evidence type="ECO:0008006" key="3">
    <source>
        <dbReference type="Google" id="ProtNLM"/>
    </source>
</evidence>
<protein>
    <recommendedName>
        <fullName evidence="3">TAM domain methyltransferase</fullName>
    </recommendedName>
</protein>
<accession>A0A9P1H7X8</accession>
<keyword evidence="2" id="KW-1185">Reference proteome</keyword>
<dbReference type="InterPro" id="IPR029063">
    <property type="entry name" value="SAM-dependent_MTases_sf"/>
</dbReference>
<comment type="caution">
    <text evidence="1">The sequence shown here is derived from an EMBL/GenBank/DDBJ whole genome shotgun (WGS) entry which is preliminary data.</text>
</comment>
<sequence length="205" mass="22596">MAPEHLSSPEGPGSLANGLDNLIADNEASYHRHTLRIQTARSISHSRDDDDIDFTSDYEMSSASSGFTSLEAATKYHVFENGRYPLPNDESEQNREEIKHSMTKVITGGALGMAPVGDSPQKIIDLGTGSGVWAVEAGDYYPSAHILGVDLSPIQPYFAPPNVEWKIDDLEADWPSAYRNTDYIHGRCFVNTLRNPHKLVVSAYE</sequence>
<dbReference type="OrthoDB" id="2013972at2759"/>
<reference evidence="1" key="1">
    <citation type="submission" date="2022-11" db="EMBL/GenBank/DDBJ databases">
        <authorList>
            <person name="Scott C."/>
            <person name="Bruce N."/>
        </authorList>
    </citation>
    <scope>NUCLEOTIDE SEQUENCE</scope>
</reference>
<dbReference type="Proteomes" id="UP000838763">
    <property type="component" value="Unassembled WGS sequence"/>
</dbReference>
<proteinExistence type="predicted"/>